<dbReference type="AlphaFoldDB" id="A0A9Q3I928"/>
<accession>A0A9Q3I928</accession>
<dbReference type="Proteomes" id="UP000765509">
    <property type="component" value="Unassembled WGS sequence"/>
</dbReference>
<keyword evidence="2" id="KW-1185">Reference proteome</keyword>
<comment type="caution">
    <text evidence="1">The sequence shown here is derived from an EMBL/GenBank/DDBJ whole genome shotgun (WGS) entry which is preliminary data.</text>
</comment>
<gene>
    <name evidence="1" type="ORF">O181_074281</name>
</gene>
<organism evidence="1 2">
    <name type="scientific">Austropuccinia psidii MF-1</name>
    <dbReference type="NCBI Taxonomy" id="1389203"/>
    <lineage>
        <taxon>Eukaryota</taxon>
        <taxon>Fungi</taxon>
        <taxon>Dikarya</taxon>
        <taxon>Basidiomycota</taxon>
        <taxon>Pucciniomycotina</taxon>
        <taxon>Pucciniomycetes</taxon>
        <taxon>Pucciniales</taxon>
        <taxon>Sphaerophragmiaceae</taxon>
        <taxon>Austropuccinia</taxon>
    </lineage>
</organism>
<reference evidence="1" key="1">
    <citation type="submission" date="2021-03" db="EMBL/GenBank/DDBJ databases">
        <title>Draft genome sequence of rust myrtle Austropuccinia psidii MF-1, a brazilian biotype.</title>
        <authorList>
            <person name="Quecine M.C."/>
            <person name="Pachon D.M.R."/>
            <person name="Bonatelli M.L."/>
            <person name="Correr F.H."/>
            <person name="Franceschini L.M."/>
            <person name="Leite T.F."/>
            <person name="Margarido G.R.A."/>
            <person name="Almeida C.A."/>
            <person name="Ferrarezi J.A."/>
            <person name="Labate C.A."/>
        </authorList>
    </citation>
    <scope>NUCLEOTIDE SEQUENCE</scope>
    <source>
        <strain evidence="1">MF-1</strain>
    </source>
</reference>
<proteinExistence type="predicted"/>
<sequence>MENSTGHNAALSQEQLYKSNEARIELKEDIQSSIKNISLKNDLARNSTPILDRNGLNLNNELHHTIPSNSEVDTACNFKDIPRLEEWPTLSGEGEYNHM</sequence>
<evidence type="ECO:0000313" key="2">
    <source>
        <dbReference type="Proteomes" id="UP000765509"/>
    </source>
</evidence>
<protein>
    <submittedName>
        <fullName evidence="1">Uncharacterized protein</fullName>
    </submittedName>
</protein>
<evidence type="ECO:0000313" key="1">
    <source>
        <dbReference type="EMBL" id="MBW0534566.1"/>
    </source>
</evidence>
<name>A0A9Q3I928_9BASI</name>
<dbReference type="EMBL" id="AVOT02039494">
    <property type="protein sequence ID" value="MBW0534566.1"/>
    <property type="molecule type" value="Genomic_DNA"/>
</dbReference>